<dbReference type="AlphaFoldDB" id="A0A0F7SVR0"/>
<keyword evidence="2" id="KW-0732">Signal</keyword>
<name>A0A0F7SVR0_PHARH</name>
<evidence type="ECO:0000313" key="3">
    <source>
        <dbReference type="EMBL" id="CED84660.1"/>
    </source>
</evidence>
<feature type="signal peptide" evidence="2">
    <location>
        <begin position="1"/>
        <end position="26"/>
    </location>
</feature>
<feature type="region of interest" description="Disordered" evidence="1">
    <location>
        <begin position="271"/>
        <end position="370"/>
    </location>
</feature>
<dbReference type="EMBL" id="LN483166">
    <property type="protein sequence ID" value="CED84660.1"/>
    <property type="molecule type" value="Genomic_DNA"/>
</dbReference>
<feature type="chain" id="PRO_5002522266" evidence="2">
    <location>
        <begin position="27"/>
        <end position="370"/>
    </location>
</feature>
<proteinExistence type="predicted"/>
<feature type="region of interest" description="Disordered" evidence="1">
    <location>
        <begin position="75"/>
        <end position="102"/>
    </location>
</feature>
<reference evidence="3" key="1">
    <citation type="submission" date="2014-08" db="EMBL/GenBank/DDBJ databases">
        <authorList>
            <person name="Sharma Rahul"/>
            <person name="Thines Marco"/>
        </authorList>
    </citation>
    <scope>NUCLEOTIDE SEQUENCE</scope>
</reference>
<feature type="compositionally biased region" description="Polar residues" evidence="1">
    <location>
        <begin position="345"/>
        <end position="357"/>
    </location>
</feature>
<feature type="compositionally biased region" description="Acidic residues" evidence="1">
    <location>
        <begin position="284"/>
        <end position="302"/>
    </location>
</feature>
<evidence type="ECO:0000256" key="1">
    <source>
        <dbReference type="SAM" id="MobiDB-lite"/>
    </source>
</evidence>
<organism evidence="3">
    <name type="scientific">Phaffia rhodozyma</name>
    <name type="common">Yeast</name>
    <name type="synonym">Xanthophyllomyces dendrorhous</name>
    <dbReference type="NCBI Taxonomy" id="264483"/>
    <lineage>
        <taxon>Eukaryota</taxon>
        <taxon>Fungi</taxon>
        <taxon>Dikarya</taxon>
        <taxon>Basidiomycota</taxon>
        <taxon>Agaricomycotina</taxon>
        <taxon>Tremellomycetes</taxon>
        <taxon>Cystofilobasidiales</taxon>
        <taxon>Mrakiaceae</taxon>
        <taxon>Phaffia</taxon>
    </lineage>
</organism>
<feature type="compositionally biased region" description="Basic and acidic residues" evidence="1">
    <location>
        <begin position="359"/>
        <end position="370"/>
    </location>
</feature>
<evidence type="ECO:0000256" key="2">
    <source>
        <dbReference type="SAM" id="SignalP"/>
    </source>
</evidence>
<accession>A0A0F7SVR0</accession>
<sequence>MLYVKPSSSAFTLALLLVTLQNSASAAPIPSRVASLQRSGLLEDLVPLGMVENMTGPLASSVVHAADTTEPSALLKRSSSQHSFSVKERSPNLGFTRKHPRGLTPRAQFMNEIEDKEIIDRMANRAQSTLDEVVQVHVLDELPSVFSDLVRPDLRRHPRDFLTTLGDTLTTKLGNPLLETVPKILAEPKKIIKDLKEVPFGLVGRREHARDFTTFKHRGVLDVDSKTFRDILTPSISTGNILSNKPLQFLPVIGSELQSVSSSLPIKLLRKDQDSDSNLSSHENDDDDDEDKDKNDNEEDQDRETPSSNKDFAKDASEAAMKSHKASTNHRSIDSNDEMNGSLRARSNTNSAHTSETGARLRPDTKCNTT</sequence>
<protein>
    <submittedName>
        <fullName evidence="3">Uncharacterized protein</fullName>
    </submittedName>
</protein>